<evidence type="ECO:0000256" key="1">
    <source>
        <dbReference type="ARBA" id="ARBA00006252"/>
    </source>
</evidence>
<feature type="domain" description="Flavodoxin-like fold" evidence="4">
    <location>
        <begin position="1"/>
        <end position="194"/>
    </location>
</feature>
<name>A0A839RH74_9ACTN</name>
<proteinExistence type="inferred from homology"/>
<dbReference type="InterPro" id="IPR051545">
    <property type="entry name" value="NAD(P)H_dehydrogenase_qn"/>
</dbReference>
<keyword evidence="2 5" id="KW-0560">Oxidoreductase</keyword>
<dbReference type="PANTHER" id="PTHR10204:SF34">
    <property type="entry name" value="NAD(P)H DEHYDROGENASE [QUINONE] 1 ISOFORM 1"/>
    <property type="match status" value="1"/>
</dbReference>
<dbReference type="GO" id="GO:0005829">
    <property type="term" value="C:cytosol"/>
    <property type="evidence" value="ECO:0007669"/>
    <property type="project" value="TreeGrafter"/>
</dbReference>
<dbReference type="PANTHER" id="PTHR10204">
    <property type="entry name" value="NAD P H OXIDOREDUCTASE-RELATED"/>
    <property type="match status" value="1"/>
</dbReference>
<comment type="similarity">
    <text evidence="1">Belongs to the NAD(P)H dehydrogenase (quinone) family.</text>
</comment>
<sequence length="270" mass="29545">MQTHWIHAHPAADSLNARLFKAGTQHLCGLGHHVITSDLYDMNWNPIFRQDDFGRARAQGGTVTEQSHHAFLTGEIAADIRVEQEKLAAADLLIIQFPLWWYGMPAILKGWFDRVFVKGFAFGVKDPATGRTLKYGEGGLAGKRALIITTAGDRASSFEARGINGDIESLLFPILHGTFWYTGMAPLRPHLIPAVDAPGWEGASGVESELLTRLAGLPDEEPIPYRAMRSGDYDAARKLKPEILPGQTGIGVHTRTAPHPAPTTSPNRPQ</sequence>
<dbReference type="InterPro" id="IPR029039">
    <property type="entry name" value="Flavoprotein-like_sf"/>
</dbReference>
<evidence type="ECO:0000313" key="5">
    <source>
        <dbReference type="EMBL" id="MBB3035737.1"/>
    </source>
</evidence>
<reference evidence="5 6" key="1">
    <citation type="submission" date="2020-08" db="EMBL/GenBank/DDBJ databases">
        <title>Sequencing the genomes of 1000 actinobacteria strains.</title>
        <authorList>
            <person name="Klenk H.-P."/>
        </authorList>
    </citation>
    <scope>NUCLEOTIDE SEQUENCE [LARGE SCALE GENOMIC DNA]</scope>
    <source>
        <strain evidence="5 6">DSM 45258</strain>
    </source>
</reference>
<dbReference type="Gene3D" id="3.40.50.360">
    <property type="match status" value="1"/>
</dbReference>
<dbReference type="OrthoDB" id="9798454at2"/>
<feature type="compositionally biased region" description="Pro residues" evidence="3">
    <location>
        <begin position="259"/>
        <end position="270"/>
    </location>
</feature>
<keyword evidence="6" id="KW-1185">Reference proteome</keyword>
<feature type="region of interest" description="Disordered" evidence="3">
    <location>
        <begin position="244"/>
        <end position="270"/>
    </location>
</feature>
<dbReference type="SUPFAM" id="SSF52218">
    <property type="entry name" value="Flavoproteins"/>
    <property type="match status" value="1"/>
</dbReference>
<evidence type="ECO:0000256" key="2">
    <source>
        <dbReference type="ARBA" id="ARBA00023002"/>
    </source>
</evidence>
<evidence type="ECO:0000259" key="4">
    <source>
        <dbReference type="Pfam" id="PF02525"/>
    </source>
</evidence>
<dbReference type="Proteomes" id="UP000567922">
    <property type="component" value="Unassembled WGS sequence"/>
</dbReference>
<dbReference type="InterPro" id="IPR003680">
    <property type="entry name" value="Flavodoxin_fold"/>
</dbReference>
<dbReference type="EC" id="1.6.5.2" evidence="5"/>
<dbReference type="Pfam" id="PF02525">
    <property type="entry name" value="Flavodoxin_2"/>
    <property type="match status" value="1"/>
</dbReference>
<evidence type="ECO:0000313" key="6">
    <source>
        <dbReference type="Proteomes" id="UP000567922"/>
    </source>
</evidence>
<dbReference type="RefSeq" id="WP_064440726.1">
    <property type="nucleotide sequence ID" value="NZ_BDDI01000009.1"/>
</dbReference>
<dbReference type="AlphaFoldDB" id="A0A839RH74"/>
<protein>
    <submittedName>
        <fullName evidence="5">NAD(P)H dehydrogenase (Quinone)</fullName>
        <ecNumber evidence="5">1.6.5.2</ecNumber>
    </submittedName>
</protein>
<evidence type="ECO:0000256" key="3">
    <source>
        <dbReference type="SAM" id="MobiDB-lite"/>
    </source>
</evidence>
<dbReference type="EMBL" id="JACHWS010000001">
    <property type="protein sequence ID" value="MBB3035737.1"/>
    <property type="molecule type" value="Genomic_DNA"/>
</dbReference>
<comment type="caution">
    <text evidence="5">The sequence shown here is derived from an EMBL/GenBank/DDBJ whole genome shotgun (WGS) entry which is preliminary data.</text>
</comment>
<organism evidence="5 6">
    <name type="scientific">Hoyosella altamirensis</name>
    <dbReference type="NCBI Taxonomy" id="616997"/>
    <lineage>
        <taxon>Bacteria</taxon>
        <taxon>Bacillati</taxon>
        <taxon>Actinomycetota</taxon>
        <taxon>Actinomycetes</taxon>
        <taxon>Mycobacteriales</taxon>
        <taxon>Hoyosellaceae</taxon>
        <taxon>Hoyosella</taxon>
    </lineage>
</organism>
<accession>A0A839RH74</accession>
<gene>
    <name evidence="5" type="ORF">FHU29_000171</name>
</gene>
<dbReference type="GO" id="GO:0003955">
    <property type="term" value="F:NAD(P)H dehydrogenase (quinone) activity"/>
    <property type="evidence" value="ECO:0007669"/>
    <property type="project" value="UniProtKB-EC"/>
</dbReference>